<sequence>MSQVPNNIDDIEEIENQEFQDLLNMPLPDIPEDDEPVMINVQVETTGPVEAAAVCKPPGKCRVNRKKSMVWPHFSSFNDAKGDE</sequence>
<dbReference type="AlphaFoldDB" id="A0AAV1DAU1"/>
<reference evidence="1" key="1">
    <citation type="submission" date="2023-03" db="EMBL/GenBank/DDBJ databases">
        <authorList>
            <person name="Julca I."/>
        </authorList>
    </citation>
    <scope>NUCLEOTIDE SEQUENCE</scope>
</reference>
<protein>
    <submittedName>
        <fullName evidence="1">OLC1v1003228C1</fullName>
    </submittedName>
</protein>
<accession>A0AAV1DAU1</accession>
<keyword evidence="2" id="KW-1185">Reference proteome</keyword>
<proteinExistence type="predicted"/>
<name>A0AAV1DAU1_OLDCO</name>
<gene>
    <name evidence="1" type="ORF">OLC1_LOCUS13442</name>
</gene>
<dbReference type="EMBL" id="OX459121">
    <property type="protein sequence ID" value="CAI9104536.1"/>
    <property type="molecule type" value="Genomic_DNA"/>
</dbReference>
<dbReference type="Proteomes" id="UP001161247">
    <property type="component" value="Chromosome 4"/>
</dbReference>
<organism evidence="1 2">
    <name type="scientific">Oldenlandia corymbosa var. corymbosa</name>
    <dbReference type="NCBI Taxonomy" id="529605"/>
    <lineage>
        <taxon>Eukaryota</taxon>
        <taxon>Viridiplantae</taxon>
        <taxon>Streptophyta</taxon>
        <taxon>Embryophyta</taxon>
        <taxon>Tracheophyta</taxon>
        <taxon>Spermatophyta</taxon>
        <taxon>Magnoliopsida</taxon>
        <taxon>eudicotyledons</taxon>
        <taxon>Gunneridae</taxon>
        <taxon>Pentapetalae</taxon>
        <taxon>asterids</taxon>
        <taxon>lamiids</taxon>
        <taxon>Gentianales</taxon>
        <taxon>Rubiaceae</taxon>
        <taxon>Rubioideae</taxon>
        <taxon>Spermacoceae</taxon>
        <taxon>Hedyotis-Oldenlandia complex</taxon>
        <taxon>Oldenlandia</taxon>
    </lineage>
</organism>
<evidence type="ECO:0000313" key="2">
    <source>
        <dbReference type="Proteomes" id="UP001161247"/>
    </source>
</evidence>
<evidence type="ECO:0000313" key="1">
    <source>
        <dbReference type="EMBL" id="CAI9104536.1"/>
    </source>
</evidence>